<organism evidence="1 2">
    <name type="scientific">Pluteus cervinus</name>
    <dbReference type="NCBI Taxonomy" id="181527"/>
    <lineage>
        <taxon>Eukaryota</taxon>
        <taxon>Fungi</taxon>
        <taxon>Dikarya</taxon>
        <taxon>Basidiomycota</taxon>
        <taxon>Agaricomycotina</taxon>
        <taxon>Agaricomycetes</taxon>
        <taxon>Agaricomycetidae</taxon>
        <taxon>Agaricales</taxon>
        <taxon>Pluteineae</taxon>
        <taxon>Pluteaceae</taxon>
        <taxon>Pluteus</taxon>
    </lineage>
</organism>
<protein>
    <submittedName>
        <fullName evidence="1">Uncharacterized protein</fullName>
    </submittedName>
</protein>
<dbReference type="EMBL" id="ML208345">
    <property type="protein sequence ID" value="TFK68761.1"/>
    <property type="molecule type" value="Genomic_DNA"/>
</dbReference>
<accession>A0ACD3ATW6</accession>
<gene>
    <name evidence="1" type="ORF">BDN72DRAFT_897895</name>
</gene>
<evidence type="ECO:0000313" key="2">
    <source>
        <dbReference type="Proteomes" id="UP000308600"/>
    </source>
</evidence>
<proteinExistence type="predicted"/>
<sequence>MSRFAKLFCLVSLVATASAAVVAQRGDIVVRADPVAINSGKPPSIAQSDGSPDPSTSNPTDSDAIAAAAQQVDQKAGPTDGAPPSDDVPPTVVTVIDGDVTAAGQGGDALLDVLHDTDSHPDLDTGSVVTKRDVSLKKRDTYEQVFAGTGTGPTDRDASIQGTAYLTFTRLNSYDLAACEAFCDGITTCVFVNLFYEFNSDAAHNPQIKCAAYGDVHSAAEKTNFGGQQLLPLPAGKSYIQQSVGYASGSLADPPVPDGYELVFGPTNGANNAPGYMGFAFLDKYDVQACANLCNTRGPDPNGGACQYFNIWRALVNGSPTTYTCAMYYVPTDASTATNTGQGNLQVTYSRGYRRITYLPDGGFESYVDCDGCWTLVNPNWLPTSPPGGDFDAELYYRPAWAHTGHSFAILGSGFGSDAFAGTLTPKAPLNTVAGKQYLITFFQQSTWVSGPAADAAFVEVHWNGATVLTINPGFQAYAYYQVTVTAAGNDALVFHGGSFPAYDFIDDVYVFLA</sequence>
<keyword evidence="2" id="KW-1185">Reference proteome</keyword>
<name>A0ACD3ATW6_9AGAR</name>
<dbReference type="Proteomes" id="UP000308600">
    <property type="component" value="Unassembled WGS sequence"/>
</dbReference>
<reference evidence="1 2" key="1">
    <citation type="journal article" date="2019" name="Nat. Ecol. Evol.">
        <title>Megaphylogeny resolves global patterns of mushroom evolution.</title>
        <authorList>
            <person name="Varga T."/>
            <person name="Krizsan K."/>
            <person name="Foldi C."/>
            <person name="Dima B."/>
            <person name="Sanchez-Garcia M."/>
            <person name="Sanchez-Ramirez S."/>
            <person name="Szollosi G.J."/>
            <person name="Szarkandi J.G."/>
            <person name="Papp V."/>
            <person name="Albert L."/>
            <person name="Andreopoulos W."/>
            <person name="Angelini C."/>
            <person name="Antonin V."/>
            <person name="Barry K.W."/>
            <person name="Bougher N.L."/>
            <person name="Buchanan P."/>
            <person name="Buyck B."/>
            <person name="Bense V."/>
            <person name="Catcheside P."/>
            <person name="Chovatia M."/>
            <person name="Cooper J."/>
            <person name="Damon W."/>
            <person name="Desjardin D."/>
            <person name="Finy P."/>
            <person name="Geml J."/>
            <person name="Haridas S."/>
            <person name="Hughes K."/>
            <person name="Justo A."/>
            <person name="Karasinski D."/>
            <person name="Kautmanova I."/>
            <person name="Kiss B."/>
            <person name="Kocsube S."/>
            <person name="Kotiranta H."/>
            <person name="LaButti K.M."/>
            <person name="Lechner B.E."/>
            <person name="Liimatainen K."/>
            <person name="Lipzen A."/>
            <person name="Lukacs Z."/>
            <person name="Mihaltcheva S."/>
            <person name="Morgado L.N."/>
            <person name="Niskanen T."/>
            <person name="Noordeloos M.E."/>
            <person name="Ohm R.A."/>
            <person name="Ortiz-Santana B."/>
            <person name="Ovrebo C."/>
            <person name="Racz N."/>
            <person name="Riley R."/>
            <person name="Savchenko A."/>
            <person name="Shiryaev A."/>
            <person name="Soop K."/>
            <person name="Spirin V."/>
            <person name="Szebenyi C."/>
            <person name="Tomsovsky M."/>
            <person name="Tulloss R.E."/>
            <person name="Uehling J."/>
            <person name="Grigoriev I.V."/>
            <person name="Vagvolgyi C."/>
            <person name="Papp T."/>
            <person name="Martin F.M."/>
            <person name="Miettinen O."/>
            <person name="Hibbett D.S."/>
            <person name="Nagy L.G."/>
        </authorList>
    </citation>
    <scope>NUCLEOTIDE SEQUENCE [LARGE SCALE GENOMIC DNA]</scope>
    <source>
        <strain evidence="1 2">NL-1719</strain>
    </source>
</reference>
<evidence type="ECO:0000313" key="1">
    <source>
        <dbReference type="EMBL" id="TFK68761.1"/>
    </source>
</evidence>